<evidence type="ECO:0000259" key="2">
    <source>
        <dbReference type="PROSITE" id="PS51819"/>
    </source>
</evidence>
<evidence type="ECO:0000313" key="3">
    <source>
        <dbReference type="EMBL" id="GAA4098709.1"/>
    </source>
</evidence>
<feature type="domain" description="VOC" evidence="2">
    <location>
        <begin position="15"/>
        <end position="150"/>
    </location>
</feature>
<proteinExistence type="predicted"/>
<dbReference type="InterPro" id="IPR029068">
    <property type="entry name" value="Glyas_Bleomycin-R_OHBP_Dase"/>
</dbReference>
<dbReference type="InterPro" id="IPR037523">
    <property type="entry name" value="VOC_core"/>
</dbReference>
<dbReference type="InterPro" id="IPR051785">
    <property type="entry name" value="MMCE/EMCE_epimerase"/>
</dbReference>
<dbReference type="Gene3D" id="3.10.180.10">
    <property type="entry name" value="2,3-Dihydroxybiphenyl 1,2-Dioxygenase, domain 1"/>
    <property type="match status" value="1"/>
</dbReference>
<organism evidence="3 4">
    <name type="scientific">Zhongshania borealis</name>
    <dbReference type="NCBI Taxonomy" id="889488"/>
    <lineage>
        <taxon>Bacteria</taxon>
        <taxon>Pseudomonadati</taxon>
        <taxon>Pseudomonadota</taxon>
        <taxon>Gammaproteobacteria</taxon>
        <taxon>Cellvibrionales</taxon>
        <taxon>Spongiibacteraceae</taxon>
        <taxon>Zhongshania</taxon>
    </lineage>
</organism>
<reference evidence="4" key="1">
    <citation type="journal article" date="2019" name="Int. J. Syst. Evol. Microbiol.">
        <title>The Global Catalogue of Microorganisms (GCM) 10K type strain sequencing project: providing services to taxonomists for standard genome sequencing and annotation.</title>
        <authorList>
            <consortium name="The Broad Institute Genomics Platform"/>
            <consortium name="The Broad Institute Genome Sequencing Center for Infectious Disease"/>
            <person name="Wu L."/>
            <person name="Ma J."/>
        </authorList>
    </citation>
    <scope>NUCLEOTIDE SEQUENCE [LARGE SCALE GENOMIC DNA]</scope>
    <source>
        <strain evidence="4">JCM 17304</strain>
    </source>
</reference>
<dbReference type="PANTHER" id="PTHR43048">
    <property type="entry name" value="METHYLMALONYL-COA EPIMERASE"/>
    <property type="match status" value="1"/>
</dbReference>
<dbReference type="Pfam" id="PF13669">
    <property type="entry name" value="Glyoxalase_4"/>
    <property type="match status" value="1"/>
</dbReference>
<dbReference type="EMBL" id="BAABDM010000004">
    <property type="protein sequence ID" value="GAA4098709.1"/>
    <property type="molecule type" value="Genomic_DNA"/>
</dbReference>
<evidence type="ECO:0000256" key="1">
    <source>
        <dbReference type="ARBA" id="ARBA00022723"/>
    </source>
</evidence>
<keyword evidence="1" id="KW-0479">Metal-binding</keyword>
<dbReference type="SUPFAM" id="SSF54593">
    <property type="entry name" value="Glyoxalase/Bleomycin resistance protein/Dihydroxybiphenyl dioxygenase"/>
    <property type="match status" value="1"/>
</dbReference>
<keyword evidence="4" id="KW-1185">Reference proteome</keyword>
<dbReference type="RefSeq" id="WP_344936409.1">
    <property type="nucleotide sequence ID" value="NZ_BAABDM010000004.1"/>
</dbReference>
<accession>A0ABP7WWY2</accession>
<evidence type="ECO:0000313" key="4">
    <source>
        <dbReference type="Proteomes" id="UP001500392"/>
    </source>
</evidence>
<comment type="caution">
    <text evidence="3">The sequence shown here is derived from an EMBL/GenBank/DDBJ whole genome shotgun (WGS) entry which is preliminary data.</text>
</comment>
<protein>
    <recommendedName>
        <fullName evidence="2">VOC domain-containing protein</fullName>
    </recommendedName>
</protein>
<name>A0ABP7WWY2_9GAMM</name>
<sequence>MMKNLAFALQDYILGIQHVGHVVSDLEAAVADFEALYGIDVNTVRWEPPAGVDSPSRFAFVTVAGTEFELIEAREPQMRAQIEKYPSGGAGINHIAWRVKELDTVMAMLAEQGVKPGHVTPSGPVRFGSKALVYLDPATTGGALVELIEIFE</sequence>
<gene>
    <name evidence="3" type="ORF">GCM10022414_24690</name>
</gene>
<dbReference type="PROSITE" id="PS51819">
    <property type="entry name" value="VOC"/>
    <property type="match status" value="1"/>
</dbReference>
<dbReference type="Proteomes" id="UP001500392">
    <property type="component" value="Unassembled WGS sequence"/>
</dbReference>
<dbReference type="PANTHER" id="PTHR43048:SF3">
    <property type="entry name" value="METHYLMALONYL-COA EPIMERASE, MITOCHONDRIAL"/>
    <property type="match status" value="1"/>
</dbReference>